<dbReference type="PANTHER" id="PTHR43616:SF3">
    <property type="entry name" value="HYDROXYCARBOXYLATE DEHYDROGENASE A"/>
    <property type="match status" value="1"/>
</dbReference>
<feature type="binding site" evidence="3">
    <location>
        <position position="254"/>
    </location>
    <ligand>
        <name>glycerol</name>
        <dbReference type="ChEBI" id="CHEBI:17754"/>
    </ligand>
</feature>
<dbReference type="Gene3D" id="3.40.50.1970">
    <property type="match status" value="1"/>
</dbReference>
<evidence type="ECO:0000256" key="4">
    <source>
        <dbReference type="PIRSR" id="PIRSR000112-3"/>
    </source>
</evidence>
<evidence type="ECO:0000259" key="5">
    <source>
        <dbReference type="Pfam" id="PF00465"/>
    </source>
</evidence>
<proteinExistence type="predicted"/>
<dbReference type="EMBL" id="JAODIM010000040">
    <property type="protein sequence ID" value="MCU5778153.1"/>
    <property type="molecule type" value="Genomic_DNA"/>
</dbReference>
<dbReference type="CDD" id="cd08550">
    <property type="entry name" value="GlyDH-like"/>
    <property type="match status" value="1"/>
</dbReference>
<dbReference type="PANTHER" id="PTHR43616">
    <property type="entry name" value="GLYCEROL DEHYDROGENASE"/>
    <property type="match status" value="1"/>
</dbReference>
<protein>
    <submittedName>
        <fullName evidence="6">Iron-containing alcohol dehydrogenase family protein</fullName>
    </submittedName>
</protein>
<keyword evidence="2" id="KW-0560">Oxidoreductase</keyword>
<organism evidence="6 7">
    <name type="scientific">Winslowiella arboricola</name>
    <dbReference type="NCBI Taxonomy" id="2978220"/>
    <lineage>
        <taxon>Bacteria</taxon>
        <taxon>Pseudomonadati</taxon>
        <taxon>Pseudomonadota</taxon>
        <taxon>Gammaproteobacteria</taxon>
        <taxon>Enterobacterales</taxon>
        <taxon>Erwiniaceae</taxon>
        <taxon>Winslowiella</taxon>
    </lineage>
</organism>
<feature type="binding site" evidence="4">
    <location>
        <position position="125"/>
    </location>
    <ligand>
        <name>NAD(+)</name>
        <dbReference type="ChEBI" id="CHEBI:57540"/>
    </ligand>
</feature>
<evidence type="ECO:0000256" key="1">
    <source>
        <dbReference type="ARBA" id="ARBA00022723"/>
    </source>
</evidence>
<dbReference type="Proteomes" id="UP001064262">
    <property type="component" value="Unassembled WGS sequence"/>
</dbReference>
<dbReference type="Gene3D" id="1.20.1090.10">
    <property type="entry name" value="Dehydroquinate synthase-like - alpha domain"/>
    <property type="match status" value="1"/>
</dbReference>
<evidence type="ECO:0000313" key="6">
    <source>
        <dbReference type="EMBL" id="MCU5778153.1"/>
    </source>
</evidence>
<evidence type="ECO:0000313" key="7">
    <source>
        <dbReference type="Proteomes" id="UP001064262"/>
    </source>
</evidence>
<dbReference type="GO" id="GO:0046872">
    <property type="term" value="F:metal ion binding"/>
    <property type="evidence" value="ECO:0007669"/>
    <property type="project" value="UniProtKB-KW"/>
</dbReference>
<feature type="domain" description="Alcohol dehydrogenase iron-type/glycerol dehydrogenase GldA" evidence="5">
    <location>
        <begin position="7"/>
        <end position="154"/>
    </location>
</feature>
<sequence>MLAIKTPDNYLNQSGVINQIGDYIAPLAQRIALITSPTAWELTRQALETSLQHHAIHYQVWFLNGPCCLETLQQLAIEIGKQGAELILGVGGGRVMDAAKGIGGLLDNLAVINVPTIAATCAAWSPITVLYDQQGGHHHSVVQQRPPVWVLVDTLIIAQSPIRYLRAGIVDAIAKWYEFSLYQHHPDAGLGLQLKIQAAKSALEVINHHGEQAVADNTQHIASVALKQVIDANIALAGLANSIFDEVPRAGMAHLIHDVLTRYPQCHGWLHGEIVGFSLNVQSQLEEKNPERQQGLWKLLRSYHAPATLQQFGLAEQSSLLATLAEAMVIATDIPAQLPFTVTREQLLAAFIATGRIDTAV</sequence>
<dbReference type="AlphaFoldDB" id="A0A9J6PIK1"/>
<evidence type="ECO:0000256" key="3">
    <source>
        <dbReference type="PIRSR" id="PIRSR000112-1"/>
    </source>
</evidence>
<feature type="binding site" evidence="4">
    <location>
        <begin position="93"/>
        <end position="97"/>
    </location>
    <ligand>
        <name>NAD(+)</name>
        <dbReference type="ChEBI" id="CHEBI:57540"/>
    </ligand>
</feature>
<dbReference type="RefSeq" id="WP_267141112.1">
    <property type="nucleotide sequence ID" value="NZ_JAODIL010000052.1"/>
</dbReference>
<dbReference type="InterPro" id="IPR001670">
    <property type="entry name" value="ADH_Fe/GldA"/>
</dbReference>
<evidence type="ECO:0000256" key="2">
    <source>
        <dbReference type="ARBA" id="ARBA00023002"/>
    </source>
</evidence>
<feature type="binding site" evidence="4">
    <location>
        <position position="131"/>
    </location>
    <ligand>
        <name>NAD(+)</name>
        <dbReference type="ChEBI" id="CHEBI:57540"/>
    </ligand>
</feature>
<name>A0A9J6PIK1_9GAMM</name>
<accession>A0A9J6PIK1</accession>
<dbReference type="InterPro" id="IPR016205">
    <property type="entry name" value="Glycerol_DH"/>
</dbReference>
<feature type="binding site" evidence="3">
    <location>
        <position position="271"/>
    </location>
    <ligand>
        <name>glycerol</name>
        <dbReference type="ChEBI" id="CHEBI:17754"/>
    </ligand>
</feature>
<feature type="binding site" evidence="3">
    <location>
        <position position="171"/>
    </location>
    <ligand>
        <name>glycerol</name>
        <dbReference type="ChEBI" id="CHEBI:17754"/>
    </ligand>
</feature>
<comment type="cofactor">
    <cofactor evidence="3">
        <name>Zn(2+)</name>
        <dbReference type="ChEBI" id="CHEBI:29105"/>
    </cofactor>
    <text evidence="3">Binds 1 zinc ion per subunit.</text>
</comment>
<keyword evidence="7" id="KW-1185">Reference proteome</keyword>
<keyword evidence="3" id="KW-0862">Zinc</keyword>
<dbReference type="Pfam" id="PF00465">
    <property type="entry name" value="Fe-ADH"/>
    <property type="match status" value="1"/>
</dbReference>
<dbReference type="PIRSF" id="PIRSF000112">
    <property type="entry name" value="Glycerol_dehydrogenase"/>
    <property type="match status" value="1"/>
</dbReference>
<keyword evidence="1 3" id="KW-0479">Metal-binding</keyword>
<reference evidence="6" key="1">
    <citation type="submission" date="2022-09" db="EMBL/GenBank/DDBJ databases">
        <title>Winslowiella arboricola sp. nov., isolated from bleeding cankers on broadleaf hosts.</title>
        <authorList>
            <person name="Brady C."/>
            <person name="Kaur S."/>
            <person name="Crampton B."/>
            <person name="Maddock D."/>
            <person name="Arnold D."/>
            <person name="Denman S."/>
        </authorList>
    </citation>
    <scope>NUCLEOTIDE SEQUENCE</scope>
    <source>
        <strain evidence="6">BAC 15a-03b</strain>
    </source>
</reference>
<comment type="caution">
    <text evidence="6">The sequence shown here is derived from an EMBL/GenBank/DDBJ whole genome shotgun (WGS) entry which is preliminary data.</text>
</comment>
<keyword evidence="4" id="KW-0520">NAD</keyword>
<gene>
    <name evidence="6" type="ORF">N5923_11690</name>
</gene>
<dbReference type="GO" id="GO:0016614">
    <property type="term" value="F:oxidoreductase activity, acting on CH-OH group of donors"/>
    <property type="evidence" value="ECO:0007669"/>
    <property type="project" value="InterPro"/>
</dbReference>
<dbReference type="SUPFAM" id="SSF56796">
    <property type="entry name" value="Dehydroquinate synthase-like"/>
    <property type="match status" value="1"/>
</dbReference>